<organism evidence="3 4">
    <name type="scientific">Candidatus Pseudobacter hemicellulosilyticus</name>
    <dbReference type="NCBI Taxonomy" id="3121375"/>
    <lineage>
        <taxon>Bacteria</taxon>
        <taxon>Pseudomonadati</taxon>
        <taxon>Bacteroidota</taxon>
        <taxon>Chitinophagia</taxon>
        <taxon>Chitinophagales</taxon>
        <taxon>Chitinophagaceae</taxon>
        <taxon>Pseudobacter</taxon>
    </lineage>
</organism>
<evidence type="ECO:0000313" key="4">
    <source>
        <dbReference type="Proteomes" id="UP001220610"/>
    </source>
</evidence>
<dbReference type="EMBL" id="CP119311">
    <property type="protein sequence ID" value="WEK37378.1"/>
    <property type="molecule type" value="Genomic_DNA"/>
</dbReference>
<evidence type="ECO:0000256" key="1">
    <source>
        <dbReference type="SAM" id="Phobius"/>
    </source>
</evidence>
<feature type="signal peptide" evidence="2">
    <location>
        <begin position="1"/>
        <end position="22"/>
    </location>
</feature>
<dbReference type="Pfam" id="PF13584">
    <property type="entry name" value="BatD"/>
    <property type="match status" value="1"/>
</dbReference>
<keyword evidence="1" id="KW-0472">Membrane</keyword>
<reference evidence="3" key="1">
    <citation type="submission" date="2023-03" db="EMBL/GenBank/DDBJ databases">
        <title>Andean soil-derived lignocellulolytic bacterial consortium as a source of novel taxa and putative plastic-active enzymes.</title>
        <authorList>
            <person name="Diaz-Garcia L."/>
            <person name="Chuvochina M."/>
            <person name="Feuerriegel G."/>
            <person name="Bunk B."/>
            <person name="Sproer C."/>
            <person name="Streit W.R."/>
            <person name="Rodriguez L.M."/>
            <person name="Overmann J."/>
            <person name="Jimenez D.J."/>
        </authorList>
    </citation>
    <scope>NUCLEOTIDE SEQUENCE</scope>
    <source>
        <strain evidence="3">MAG 7</strain>
    </source>
</reference>
<keyword evidence="1" id="KW-1133">Transmembrane helix</keyword>
<dbReference type="InterPro" id="IPR025738">
    <property type="entry name" value="BatD"/>
</dbReference>
<gene>
    <name evidence="3" type="ORF">P0Y53_07685</name>
</gene>
<feature type="chain" id="PRO_5042581988" evidence="2">
    <location>
        <begin position="23"/>
        <end position="298"/>
    </location>
</feature>
<evidence type="ECO:0000256" key="2">
    <source>
        <dbReference type="SAM" id="SignalP"/>
    </source>
</evidence>
<keyword evidence="2" id="KW-0732">Signal</keyword>
<dbReference type="AlphaFoldDB" id="A0AAJ5WXL5"/>
<evidence type="ECO:0000313" key="3">
    <source>
        <dbReference type="EMBL" id="WEK37378.1"/>
    </source>
</evidence>
<feature type="transmembrane region" description="Helical" evidence="1">
    <location>
        <begin position="151"/>
        <end position="170"/>
    </location>
</feature>
<dbReference type="Proteomes" id="UP001220610">
    <property type="component" value="Chromosome"/>
</dbReference>
<protein>
    <submittedName>
        <fullName evidence="3">BatD family protein</fullName>
    </submittedName>
</protein>
<keyword evidence="1" id="KW-0812">Transmembrane</keyword>
<name>A0AAJ5WXL5_9BACT</name>
<accession>A0AAJ5WXL5</accession>
<proteinExistence type="predicted"/>
<sequence length="298" mass="33828">MNNRIRHIIFPCLLLLSGYLQAQVLVKASTDRDRILIGEPIRLLLDVRSPLGEPIQWFLLDTLPHFEILEKGKLSSADGVDGKKQQQELTITSYDSGYWQIPPLTLRVGDRNYQTDSLGITVAYTPYDTSADYRDIKAIEEVKAAPRSMRFWILAGITLLVILTAALLLWPRKRKQAEQAAAARVLTPYEEAMETLEALKKAGWQQDGGVKVFYTGLNDALRLFIRRKLGIASLEKTNEELIQALKPLKLQPEQFRHLAEALRMADFVKFARYQPAAADNEQNFEFIKTAITTLNNLT</sequence>